<evidence type="ECO:0000256" key="1">
    <source>
        <dbReference type="ARBA" id="ARBA00002883"/>
    </source>
</evidence>
<dbReference type="PANTHER" id="PTHR12933:SF0">
    <property type="entry name" value="U3 SMALL NUCLEOLAR RNA-ASSOCIATED PROTEIN 25 HOMOLOG"/>
    <property type="match status" value="1"/>
</dbReference>
<feature type="compositionally biased region" description="Acidic residues" evidence="11">
    <location>
        <begin position="38"/>
        <end position="71"/>
    </location>
</feature>
<comment type="function">
    <text evidence="1 10">DEAD-box RNA helicase-like protein required for pre-18S rRNA processing, specifically at sites A0, A1, and A2.</text>
</comment>
<comment type="caution">
    <text evidence="14">The sequence shown here is derived from an EMBL/GenBank/DDBJ whole genome shotgun (WGS) entry which is preliminary data.</text>
</comment>
<feature type="domain" description="UTP25 NTP hydrolase-like" evidence="13">
    <location>
        <begin position="236"/>
        <end position="495"/>
    </location>
</feature>
<keyword evidence="6 10" id="KW-0690">Ribosome biogenesis</keyword>
<dbReference type="InterPro" id="IPR053940">
    <property type="entry name" value="UTP25_NTPase-like"/>
</dbReference>
<reference evidence="14 15" key="1">
    <citation type="submission" date="2024-04" db="EMBL/GenBank/DDBJ databases">
        <title>Phyllosticta paracitricarpa is synonymous to the EU quarantine fungus P. citricarpa based on phylogenomic analyses.</title>
        <authorList>
            <consortium name="Lawrence Berkeley National Laboratory"/>
            <person name="Van Ingen-Buijs V.A."/>
            <person name="Van Westerhoven A.C."/>
            <person name="Haridas S."/>
            <person name="Skiadas P."/>
            <person name="Martin F."/>
            <person name="Groenewald J.Z."/>
            <person name="Crous P.W."/>
            <person name="Seidl M.F."/>
        </authorList>
    </citation>
    <scope>NUCLEOTIDE SEQUENCE [LARGE SCALE GENOMIC DNA]</scope>
    <source>
        <strain evidence="14 15">CBS 123374</strain>
    </source>
</reference>
<dbReference type="Gene3D" id="3.40.50.300">
    <property type="entry name" value="P-loop containing nucleotide triphosphate hydrolases"/>
    <property type="match status" value="1"/>
</dbReference>
<evidence type="ECO:0000259" key="13">
    <source>
        <dbReference type="Pfam" id="PF22916"/>
    </source>
</evidence>
<evidence type="ECO:0000256" key="5">
    <source>
        <dbReference type="ARBA" id="ARBA00015422"/>
    </source>
</evidence>
<feature type="compositionally biased region" description="Basic and acidic residues" evidence="11">
    <location>
        <begin position="25"/>
        <end position="37"/>
    </location>
</feature>
<evidence type="ECO:0000256" key="10">
    <source>
        <dbReference type="RuleBase" id="RU365070"/>
    </source>
</evidence>
<dbReference type="EMBL" id="JBBWRZ010000002">
    <property type="protein sequence ID" value="KAK8243891.1"/>
    <property type="molecule type" value="Genomic_DNA"/>
</dbReference>
<protein>
    <recommendedName>
        <fullName evidence="5 10">U3 small nucleolar RNA-associated protein 25</fullName>
        <shortName evidence="10">U3 snoRNA-associated protein 25</shortName>
    </recommendedName>
</protein>
<feature type="compositionally biased region" description="Acidic residues" evidence="11">
    <location>
        <begin position="116"/>
        <end position="145"/>
    </location>
</feature>
<organism evidence="14 15">
    <name type="scientific">Phyllosticta capitalensis</name>
    <dbReference type="NCBI Taxonomy" id="121624"/>
    <lineage>
        <taxon>Eukaryota</taxon>
        <taxon>Fungi</taxon>
        <taxon>Dikarya</taxon>
        <taxon>Ascomycota</taxon>
        <taxon>Pezizomycotina</taxon>
        <taxon>Dothideomycetes</taxon>
        <taxon>Dothideomycetes incertae sedis</taxon>
        <taxon>Botryosphaeriales</taxon>
        <taxon>Phyllostictaceae</taxon>
        <taxon>Phyllosticta</taxon>
    </lineage>
</organism>
<evidence type="ECO:0000256" key="9">
    <source>
        <dbReference type="ARBA" id="ARBA00023274"/>
    </source>
</evidence>
<accession>A0ABR1YYV1</accession>
<feature type="domain" description="UTP25 C-terminal" evidence="12">
    <location>
        <begin position="505"/>
        <end position="702"/>
    </location>
</feature>
<proteinExistence type="inferred from homology"/>
<feature type="compositionally biased region" description="Basic and acidic residues" evidence="11">
    <location>
        <begin position="147"/>
        <end position="161"/>
    </location>
</feature>
<keyword evidence="8 10" id="KW-0539">Nucleus</keyword>
<dbReference type="InterPro" id="IPR053939">
    <property type="entry name" value="UTP25_C"/>
</dbReference>
<name>A0ABR1YYV1_9PEZI</name>
<feature type="compositionally biased region" description="Low complexity" evidence="11">
    <location>
        <begin position="106"/>
        <end position="115"/>
    </location>
</feature>
<evidence type="ECO:0000256" key="8">
    <source>
        <dbReference type="ARBA" id="ARBA00023242"/>
    </source>
</evidence>
<feature type="region of interest" description="Disordered" evidence="11">
    <location>
        <begin position="1"/>
        <end position="161"/>
    </location>
</feature>
<evidence type="ECO:0000259" key="12">
    <source>
        <dbReference type="Pfam" id="PF06862"/>
    </source>
</evidence>
<evidence type="ECO:0000313" key="15">
    <source>
        <dbReference type="Proteomes" id="UP001492380"/>
    </source>
</evidence>
<comment type="subcellular location">
    <subcellularLocation>
        <location evidence="2 10">Nucleus</location>
        <location evidence="2 10">Nucleolus</location>
    </subcellularLocation>
</comment>
<keyword evidence="9 10" id="KW-0687">Ribonucleoprotein</keyword>
<evidence type="ECO:0000256" key="2">
    <source>
        <dbReference type="ARBA" id="ARBA00004604"/>
    </source>
</evidence>
<comment type="subunit">
    <text evidence="4 10">Component of the ribosomal small subunit (SSU) processome composed of at least 40 protein subunits and snoRNA U3.</text>
</comment>
<sequence>MAPFRGRGQGRGRGRGRGARGGRAPGRDTFTKSRIEDSESESESPEVADEPMDSGSEDDDQISEDDADEEPAPAAKPYSALLQSLQSEHQEEPRKKRRKLDHPTTSESAADAPSAEAEDDEEAEDQENPDSDDEADDDDDEDLSDPFESHFSRPDEKELPRRLKAIEDTQWETKKAEIPGIGRCTTMSVGASETSKKISSSPDQLKIKKKLSPKAKEMMPEFNDAQKAIVNPLSSYQDILFGGRTVKNAESLRELACLHALNHIFKTRDRVLKNNARLAREQDNDDVELRDQGFTRPKVLMLLETRQACVRAVDTLMKLCEPEQQENKKRFHDTFDQVEERFGEEKPEDFRELFEGNDDNDYRMGLKFTRKTVKYFSQFYNSDIIFASPLGLRRAIEKGGDKKKTDYDFLSSIELVVVDQADAMLMQNWEHVEYIFSHLNLQPKDAHGCDFSRVRTWYLDNKASHFRQTVVLSAYLTPELNSLFNKHMRNIAGKVKIQPTYEGAMLDIGLSIKQTFNRYDSPSPANDPDARFKYFTSAIVPALTRLPKPEEGGKGILVFIPSYLDFVRVRNYFATSSATQNVSFGAVSEYAEQAEVSRARSYFLSGRHSVLLYTGRAHHFRRNLIKGAKRVIMYALPENPLFYKEIVGNFLGESIAHGKLDPSEATVRCVFSKWDGLRLERIVGTKRVGSMLREKSGDTFDFI</sequence>
<gene>
    <name evidence="14" type="ORF">HDK90DRAFT_476068</name>
</gene>
<keyword evidence="7 10" id="KW-0698">rRNA processing</keyword>
<keyword evidence="15" id="KW-1185">Reference proteome</keyword>
<evidence type="ECO:0000256" key="6">
    <source>
        <dbReference type="ARBA" id="ARBA00022517"/>
    </source>
</evidence>
<feature type="compositionally biased region" description="Basic residues" evidence="11">
    <location>
        <begin position="8"/>
        <end position="20"/>
    </location>
</feature>
<dbReference type="Pfam" id="PF06862">
    <property type="entry name" value="Utp25_C"/>
    <property type="match status" value="1"/>
</dbReference>
<dbReference type="InterPro" id="IPR027417">
    <property type="entry name" value="P-loop_NTPase"/>
</dbReference>
<evidence type="ECO:0000256" key="3">
    <source>
        <dbReference type="ARBA" id="ARBA00009223"/>
    </source>
</evidence>
<dbReference type="Pfam" id="PF22916">
    <property type="entry name" value="UTP25_NTPase-like"/>
    <property type="match status" value="1"/>
</dbReference>
<dbReference type="InterPro" id="IPR010678">
    <property type="entry name" value="UTP25"/>
</dbReference>
<dbReference type="SUPFAM" id="SSF52540">
    <property type="entry name" value="P-loop containing nucleoside triphosphate hydrolases"/>
    <property type="match status" value="1"/>
</dbReference>
<evidence type="ECO:0000256" key="11">
    <source>
        <dbReference type="SAM" id="MobiDB-lite"/>
    </source>
</evidence>
<comment type="similarity">
    <text evidence="3 10">Belongs to the UTP25 family.</text>
</comment>
<evidence type="ECO:0000256" key="4">
    <source>
        <dbReference type="ARBA" id="ARBA00011192"/>
    </source>
</evidence>
<dbReference type="PANTHER" id="PTHR12933">
    <property type="entry name" value="ORF PROTEIN-RELATED"/>
    <property type="match status" value="1"/>
</dbReference>
<dbReference type="Proteomes" id="UP001492380">
    <property type="component" value="Unassembled WGS sequence"/>
</dbReference>
<evidence type="ECO:0000313" key="14">
    <source>
        <dbReference type="EMBL" id="KAK8243891.1"/>
    </source>
</evidence>
<evidence type="ECO:0000256" key="7">
    <source>
        <dbReference type="ARBA" id="ARBA00022552"/>
    </source>
</evidence>